<dbReference type="InterPro" id="IPR025558">
    <property type="entry name" value="DUF4283"/>
</dbReference>
<dbReference type="Pfam" id="PF14111">
    <property type="entry name" value="DUF4283"/>
    <property type="match status" value="1"/>
</dbReference>
<dbReference type="Proteomes" id="UP001141552">
    <property type="component" value="Unassembled WGS sequence"/>
</dbReference>
<dbReference type="InterPro" id="IPR040256">
    <property type="entry name" value="At4g02000-like"/>
</dbReference>
<keyword evidence="4" id="KW-1185">Reference proteome</keyword>
<evidence type="ECO:0000313" key="3">
    <source>
        <dbReference type="EMBL" id="KAJ4836781.1"/>
    </source>
</evidence>
<proteinExistence type="predicted"/>
<dbReference type="EMBL" id="JAKUCV010004023">
    <property type="protein sequence ID" value="KAJ4836781.1"/>
    <property type="molecule type" value="Genomic_DNA"/>
</dbReference>
<evidence type="ECO:0000259" key="1">
    <source>
        <dbReference type="Pfam" id="PF14111"/>
    </source>
</evidence>
<organism evidence="3 4">
    <name type="scientific">Turnera subulata</name>
    <dbReference type="NCBI Taxonomy" id="218843"/>
    <lineage>
        <taxon>Eukaryota</taxon>
        <taxon>Viridiplantae</taxon>
        <taxon>Streptophyta</taxon>
        <taxon>Embryophyta</taxon>
        <taxon>Tracheophyta</taxon>
        <taxon>Spermatophyta</taxon>
        <taxon>Magnoliopsida</taxon>
        <taxon>eudicotyledons</taxon>
        <taxon>Gunneridae</taxon>
        <taxon>Pentapetalae</taxon>
        <taxon>rosids</taxon>
        <taxon>fabids</taxon>
        <taxon>Malpighiales</taxon>
        <taxon>Passifloraceae</taxon>
        <taxon>Turnera</taxon>
    </lineage>
</organism>
<feature type="domain" description="Zinc knuckle CX2CX4HX4C" evidence="2">
    <location>
        <begin position="107"/>
        <end position="153"/>
    </location>
</feature>
<dbReference type="InterPro" id="IPR025836">
    <property type="entry name" value="Zn_knuckle_CX2CX4HX4C"/>
</dbReference>
<evidence type="ECO:0008006" key="5">
    <source>
        <dbReference type="Google" id="ProtNLM"/>
    </source>
</evidence>
<sequence>MKERRLLEQHYANDFSELVISLLLTEDSLQSWYWVNTREYDHIFTIYSQMNEIWYIKGKFRVIPKPNNLFLLGFEHEEECRHVLKVSPWLVSNLHFCLKPWMENLILSQPLRPGVHVLDTEGKEIWLKFKYERLGEFCFRCGVILHPTYKCKKEKRPNEGKELPEDDSYGLWMRAREVNSKHYSGQKSFARTLQQVPLDATDATGERVPP</sequence>
<dbReference type="PANTHER" id="PTHR31286:SF167">
    <property type="entry name" value="OS09G0268800 PROTEIN"/>
    <property type="match status" value="1"/>
</dbReference>
<protein>
    <recommendedName>
        <fullName evidence="5">Zinc knuckle CX2CX4HX4C domain-containing protein</fullName>
    </recommendedName>
</protein>
<name>A0A9Q0FUU4_9ROSI</name>
<feature type="domain" description="DUF4283" evidence="1">
    <location>
        <begin position="39"/>
        <end position="105"/>
    </location>
</feature>
<dbReference type="AlphaFoldDB" id="A0A9Q0FUU4"/>
<dbReference type="Pfam" id="PF14392">
    <property type="entry name" value="zf-CCHC_4"/>
    <property type="match status" value="1"/>
</dbReference>
<gene>
    <name evidence="3" type="ORF">Tsubulata_013605</name>
</gene>
<evidence type="ECO:0000259" key="2">
    <source>
        <dbReference type="Pfam" id="PF14392"/>
    </source>
</evidence>
<evidence type="ECO:0000313" key="4">
    <source>
        <dbReference type="Proteomes" id="UP001141552"/>
    </source>
</evidence>
<accession>A0A9Q0FUU4</accession>
<dbReference type="OrthoDB" id="1166622at2759"/>
<reference evidence="3" key="2">
    <citation type="journal article" date="2023" name="Plants (Basel)">
        <title>Annotation of the Turnera subulata (Passifloraceae) Draft Genome Reveals the S-Locus Evolved after the Divergence of Turneroideae from Passifloroideae in a Stepwise Manner.</title>
        <authorList>
            <person name="Henning P.M."/>
            <person name="Roalson E.H."/>
            <person name="Mir W."/>
            <person name="McCubbin A.G."/>
            <person name="Shore J.S."/>
        </authorList>
    </citation>
    <scope>NUCLEOTIDE SEQUENCE</scope>
    <source>
        <strain evidence="3">F60SS</strain>
    </source>
</reference>
<dbReference type="PANTHER" id="PTHR31286">
    <property type="entry name" value="GLYCINE-RICH CELL WALL STRUCTURAL PROTEIN 1.8-LIKE"/>
    <property type="match status" value="1"/>
</dbReference>
<comment type="caution">
    <text evidence="3">The sequence shown here is derived from an EMBL/GenBank/DDBJ whole genome shotgun (WGS) entry which is preliminary data.</text>
</comment>
<reference evidence="3" key="1">
    <citation type="submission" date="2022-02" db="EMBL/GenBank/DDBJ databases">
        <authorList>
            <person name="Henning P.M."/>
            <person name="McCubbin A.G."/>
            <person name="Shore J.S."/>
        </authorList>
    </citation>
    <scope>NUCLEOTIDE SEQUENCE</scope>
    <source>
        <strain evidence="3">F60SS</strain>
        <tissue evidence="3">Leaves</tissue>
    </source>
</reference>